<sequence length="187" mass="20869">MSQRLRLQPTSIDGVVVIERQPIEDQRGWFDRLFCALELEPITGGKPIVQVNRSLTRRRGTVRGLHFQYPPHAEIKIVTCLQGEIFDVAVDLRAGSPSFLGWHAMRLSGENRRMLVIPEGCAHGFQTLSDDCELLYLHTSAYAPAAEGGFHPADPRLAIPWPLPLGDLSDRDRTLPYIDQGFGGVNL</sequence>
<evidence type="ECO:0000313" key="11">
    <source>
        <dbReference type="Proteomes" id="UP000502699"/>
    </source>
</evidence>
<dbReference type="PANTHER" id="PTHR21047:SF2">
    <property type="entry name" value="THYMIDINE DIPHOSPHO-4-KETO-RHAMNOSE 3,5-EPIMERASE"/>
    <property type="match status" value="1"/>
</dbReference>
<feature type="active site" description="Proton acceptor" evidence="8">
    <location>
        <position position="66"/>
    </location>
</feature>
<dbReference type="Pfam" id="PF00908">
    <property type="entry name" value="dTDP_sugar_isom"/>
    <property type="match status" value="1"/>
</dbReference>
<evidence type="ECO:0000256" key="3">
    <source>
        <dbReference type="ARBA" id="ARBA00012098"/>
    </source>
</evidence>
<evidence type="ECO:0000256" key="5">
    <source>
        <dbReference type="ARBA" id="ARBA00029758"/>
    </source>
</evidence>
<evidence type="ECO:0000256" key="6">
    <source>
        <dbReference type="ARBA" id="ARBA00031424"/>
    </source>
</evidence>
<dbReference type="SUPFAM" id="SSF51182">
    <property type="entry name" value="RmlC-like cupins"/>
    <property type="match status" value="1"/>
</dbReference>
<dbReference type="EMBL" id="CP048029">
    <property type="protein sequence ID" value="QIK39181.1"/>
    <property type="molecule type" value="Genomic_DNA"/>
</dbReference>
<evidence type="ECO:0000256" key="8">
    <source>
        <dbReference type="PIRSR" id="PIRSR600888-1"/>
    </source>
</evidence>
<dbReference type="Proteomes" id="UP000502699">
    <property type="component" value="Chromosome"/>
</dbReference>
<gene>
    <name evidence="10" type="ORF">GWK36_09510</name>
</gene>
<organism evidence="10 11">
    <name type="scientific">Caldichromatium japonicum</name>
    <dbReference type="NCBI Taxonomy" id="2699430"/>
    <lineage>
        <taxon>Bacteria</taxon>
        <taxon>Pseudomonadati</taxon>
        <taxon>Pseudomonadota</taxon>
        <taxon>Gammaproteobacteria</taxon>
        <taxon>Chromatiales</taxon>
        <taxon>Chromatiaceae</taxon>
        <taxon>Caldichromatium</taxon>
    </lineage>
</organism>
<dbReference type="GO" id="GO:0019305">
    <property type="term" value="P:dTDP-rhamnose biosynthetic process"/>
    <property type="evidence" value="ECO:0007669"/>
    <property type="project" value="TreeGrafter"/>
</dbReference>
<evidence type="ECO:0000256" key="9">
    <source>
        <dbReference type="PIRSR" id="PIRSR600888-3"/>
    </source>
</evidence>
<dbReference type="GO" id="GO:0005829">
    <property type="term" value="C:cytosol"/>
    <property type="evidence" value="ECO:0007669"/>
    <property type="project" value="TreeGrafter"/>
</dbReference>
<dbReference type="CDD" id="cd00438">
    <property type="entry name" value="cupin_RmlC"/>
    <property type="match status" value="1"/>
</dbReference>
<name>A0A6G7VGN8_9GAMM</name>
<dbReference type="Gene3D" id="2.60.120.10">
    <property type="entry name" value="Jelly Rolls"/>
    <property type="match status" value="1"/>
</dbReference>
<evidence type="ECO:0000256" key="4">
    <source>
        <dbReference type="ARBA" id="ARBA00019595"/>
    </source>
</evidence>
<reference evidence="11" key="1">
    <citation type="submission" date="2020-01" db="EMBL/GenBank/DDBJ databases">
        <title>Caldichromatium gen. nov., sp. nov., a thermophilic purple sulfur bacterium member of the family Chromatiaceae isolated from Nakabusa hot spring, Japan.</title>
        <authorList>
            <person name="Saini M.K."/>
            <person name="Hanada S."/>
            <person name="Tank M."/>
        </authorList>
    </citation>
    <scope>NUCLEOTIDE SEQUENCE [LARGE SCALE GENOMIC DNA]</scope>
    <source>
        <strain evidence="11">No.7</strain>
    </source>
</reference>
<keyword evidence="11" id="KW-1185">Reference proteome</keyword>
<evidence type="ECO:0000256" key="7">
    <source>
        <dbReference type="ARBA" id="ARBA00033311"/>
    </source>
</evidence>
<protein>
    <recommendedName>
        <fullName evidence="4">dTDP-4-dehydrorhamnose 3,5-epimerase</fullName>
        <ecNumber evidence="3">5.1.3.13</ecNumber>
    </recommendedName>
    <alternativeName>
        <fullName evidence="6">Thymidine diphospho-4-keto-rhamnose 3,5-epimerase</fullName>
    </alternativeName>
    <alternativeName>
        <fullName evidence="5">dTDP-4-keto-6-deoxyglucose 3,5-epimerase</fullName>
    </alternativeName>
    <alternativeName>
        <fullName evidence="7">dTDP-6-deoxy-D-xylo-4-hexulose 3,5-epimerase</fullName>
    </alternativeName>
</protein>
<dbReference type="EC" id="5.1.3.13" evidence="3"/>
<feature type="active site" description="Proton donor" evidence="8">
    <location>
        <position position="136"/>
    </location>
</feature>
<dbReference type="AlphaFoldDB" id="A0A6G7VGN8"/>
<evidence type="ECO:0000256" key="2">
    <source>
        <dbReference type="ARBA" id="ARBA00001997"/>
    </source>
</evidence>
<dbReference type="GO" id="GO:0000271">
    <property type="term" value="P:polysaccharide biosynthetic process"/>
    <property type="evidence" value="ECO:0007669"/>
    <property type="project" value="TreeGrafter"/>
</dbReference>
<evidence type="ECO:0000313" key="10">
    <source>
        <dbReference type="EMBL" id="QIK39181.1"/>
    </source>
</evidence>
<proteinExistence type="predicted"/>
<dbReference type="GO" id="GO:0008830">
    <property type="term" value="F:dTDP-4-dehydrorhamnose 3,5-epimerase activity"/>
    <property type="evidence" value="ECO:0007669"/>
    <property type="project" value="UniProtKB-EC"/>
</dbReference>
<dbReference type="PANTHER" id="PTHR21047">
    <property type="entry name" value="DTDP-6-DEOXY-D-GLUCOSE-3,5 EPIMERASE"/>
    <property type="match status" value="1"/>
</dbReference>
<accession>A0A6G7VGN8</accession>
<evidence type="ECO:0000256" key="1">
    <source>
        <dbReference type="ARBA" id="ARBA00001298"/>
    </source>
</evidence>
<dbReference type="InterPro" id="IPR011051">
    <property type="entry name" value="RmlC_Cupin_sf"/>
</dbReference>
<comment type="function">
    <text evidence="2">Catalyzes the epimerization of the C3' and C5'positions of dTDP-6-deoxy-D-xylo-4-hexulose, forming dTDP-6-deoxy-L-lyxo-4-hexulose.</text>
</comment>
<dbReference type="InterPro" id="IPR014710">
    <property type="entry name" value="RmlC-like_jellyroll"/>
</dbReference>
<dbReference type="KEGG" id="cjap:GWK36_09510"/>
<feature type="site" description="Participates in a stacking interaction with the thymidine ring of dTDP-4-oxo-6-deoxyglucose" evidence="9">
    <location>
        <position position="142"/>
    </location>
</feature>
<comment type="catalytic activity">
    <reaction evidence="1">
        <text>dTDP-4-dehydro-6-deoxy-alpha-D-glucose = dTDP-4-dehydro-beta-L-rhamnose</text>
        <dbReference type="Rhea" id="RHEA:16969"/>
        <dbReference type="ChEBI" id="CHEBI:57649"/>
        <dbReference type="ChEBI" id="CHEBI:62830"/>
        <dbReference type="EC" id="5.1.3.13"/>
    </reaction>
</comment>
<dbReference type="InterPro" id="IPR000888">
    <property type="entry name" value="RmlC-like"/>
</dbReference>